<organism evidence="1">
    <name type="scientific">Staphylococcus hominis</name>
    <dbReference type="NCBI Taxonomy" id="1290"/>
    <lineage>
        <taxon>Bacteria</taxon>
        <taxon>Bacillati</taxon>
        <taxon>Bacillota</taxon>
        <taxon>Bacilli</taxon>
        <taxon>Bacillales</taxon>
        <taxon>Staphylococcaceae</taxon>
        <taxon>Staphylococcus</taxon>
    </lineage>
</organism>
<protein>
    <submittedName>
        <fullName evidence="1">DNA packaging protein</fullName>
    </submittedName>
    <submittedName>
        <fullName evidence="2">Phage gp6-like head-tail connector protein</fullName>
    </submittedName>
</protein>
<dbReference type="EMBL" id="CP054550">
    <property type="protein sequence ID" value="QKQ29233.1"/>
    <property type="molecule type" value="Genomic_DNA"/>
</dbReference>
<dbReference type="InterPro" id="IPR006450">
    <property type="entry name" value="Phage_HK97_gp6-like"/>
</dbReference>
<evidence type="ECO:0000313" key="1">
    <source>
        <dbReference type="EMBL" id="AVI05742.1"/>
    </source>
</evidence>
<sequence length="95" mass="10900">MNKTIISLEEGREALRVDGDFNDDIIEPLIEAIPNYLYITTGRTWLDDNVPLAQTTAKFILQLWFDPQTQDSERLKRTIDGLLMSLKALGLNYND</sequence>
<dbReference type="EMBL" id="PZHX01000038">
    <property type="protein sequence ID" value="PTK29183.1"/>
    <property type="molecule type" value="Genomic_DNA"/>
</dbReference>
<reference evidence="1" key="2">
    <citation type="submission" date="2016-02" db="EMBL/GenBank/DDBJ databases">
        <title>Genomic sequence of a clinical Staphylococcus hominis isolate.</title>
        <authorList>
            <person name="McClure J.M."/>
            <person name="Zhang K."/>
        </authorList>
    </citation>
    <scope>NUCLEOTIDE SEQUENCE</scope>
    <source>
        <strain evidence="1">C34847</strain>
    </source>
</reference>
<evidence type="ECO:0000313" key="4">
    <source>
        <dbReference type="Proteomes" id="UP000241540"/>
    </source>
</evidence>
<dbReference type="CDD" id="cd08054">
    <property type="entry name" value="gp6"/>
    <property type="match status" value="1"/>
</dbReference>
<dbReference type="EMBL" id="CP014567">
    <property type="protein sequence ID" value="AVI05742.1"/>
    <property type="molecule type" value="Genomic_DNA"/>
</dbReference>
<dbReference type="AlphaFoldDB" id="A0A3S7GWS2"/>
<dbReference type="NCBIfam" id="TIGR01560">
    <property type="entry name" value="put_DNA_pack"/>
    <property type="match status" value="1"/>
</dbReference>
<reference evidence="2 4" key="1">
    <citation type="journal article" date="2016" name="Front. Microbiol.">
        <title>Comprehensive Phylogenetic Analysis of Bovine Non-aureus Staphylococci Species Based on Whole-Genome Sequencing.</title>
        <authorList>
            <person name="Naushad S."/>
            <person name="Barkema H.W."/>
            <person name="Luby C."/>
            <person name="Condas L.A."/>
            <person name="Nobrega D.B."/>
            <person name="Carson D.A."/>
            <person name="De Buck J."/>
        </authorList>
    </citation>
    <scope>NUCLEOTIDE SEQUENCE [LARGE SCALE GENOMIC DNA]</scope>
    <source>
        <strain evidence="2 4">SNUC 5336</strain>
    </source>
</reference>
<dbReference type="Proteomes" id="UP000509636">
    <property type="component" value="Chromosome"/>
</dbReference>
<name>A0A3S7GWS2_STAHO</name>
<proteinExistence type="predicted"/>
<reference evidence="3 5" key="4">
    <citation type="submission" date="2019-09" db="EMBL/GenBank/DDBJ databases">
        <title>FDA dAtabase for Regulatory Grade micrObial Sequences (FDA-ARGOS): Supporting development and validation of Infectious Disease Dx tests.</title>
        <authorList>
            <person name="Sciortino C."/>
            <person name="Tallon L."/>
            <person name="Sadzewicz L."/>
            <person name="Vavikolanu K."/>
            <person name="Mehta A."/>
            <person name="Aluvathingal J."/>
            <person name="Nadendla S."/>
            <person name="Nandy P."/>
            <person name="Geyer C."/>
            <person name="Yan Y."/>
            <person name="Sichtig H."/>
        </authorList>
    </citation>
    <scope>NUCLEOTIDE SEQUENCE [LARGE SCALE GENOMIC DNA]</scope>
    <source>
        <strain evidence="3 5">FDAARGOS_661</strain>
    </source>
</reference>
<evidence type="ECO:0000313" key="2">
    <source>
        <dbReference type="EMBL" id="PTK29183.1"/>
    </source>
</evidence>
<dbReference type="RefSeq" id="WP_049420055.1">
    <property type="nucleotide sequence ID" value="NZ_CP014567.1"/>
</dbReference>
<gene>
    <name evidence="1" type="ORF">AZE34_02825</name>
    <name evidence="2" type="ORF">BUZ51_12125</name>
    <name evidence="3" type="ORF">FOB69_09025</name>
</gene>
<evidence type="ECO:0000313" key="5">
    <source>
        <dbReference type="Proteomes" id="UP000509636"/>
    </source>
</evidence>
<evidence type="ECO:0000313" key="3">
    <source>
        <dbReference type="EMBL" id="QKQ29233.1"/>
    </source>
</evidence>
<reference evidence="2" key="3">
    <citation type="submission" date="2018-03" db="EMBL/GenBank/DDBJ databases">
        <authorList>
            <person name="Naushad S."/>
        </authorList>
    </citation>
    <scope>NUCLEOTIDE SEQUENCE</scope>
    <source>
        <strain evidence="2">SNUC 5336</strain>
    </source>
</reference>
<accession>A0A3S7GWS2</accession>
<dbReference type="Proteomes" id="UP000241540">
    <property type="component" value="Unassembled WGS sequence"/>
</dbReference>